<dbReference type="EMBL" id="AAKLND010000002">
    <property type="protein sequence ID" value="ECT0409015.1"/>
    <property type="molecule type" value="Genomic_DNA"/>
</dbReference>
<comment type="caution">
    <text evidence="2">The sequence shown here is derived from an EMBL/GenBank/DDBJ whole genome shotgun (WGS) entry which is preliminary data.</text>
</comment>
<dbReference type="Pfam" id="PF04447">
    <property type="entry name" value="dATP-dGTP_PPHyd"/>
    <property type="match status" value="1"/>
</dbReference>
<sequence length="298" mass="32992">MTTITKEWLQQTIAEFENTRDDIPFGLSDDDAKILIVLKRALVSLDAEPVRYLNKFSGTCVTSEQQPNAADDVAVYVPLYTAPPASEREQIRREHAEWSDATFGDVGPIGPLKHLSKEALEAAAEPDDLSEWADMQFLLWDAQRRAGISDEQITQAMVEKLAVNKQREWPEPKDGEPRLHIKEQPAPVVPESISVRQAISALESADCVTTIGQAYKMGWNACRAAMLQGVEQPQNARQNIPENIPDGNSPAIPDDWVMVPKEPTQAMIKAWLSEVANFRGHAAGYKAALAAAPQREVK</sequence>
<dbReference type="InterPro" id="IPR007538">
    <property type="entry name" value="dATP/dGTP_dipphydrolase_MazZ"/>
</dbReference>
<feature type="domain" description="dATP/dGTP diphosphohydrolase MazZ" evidence="1">
    <location>
        <begin position="91"/>
        <end position="185"/>
    </location>
</feature>
<name>A0A5Z9C9X9_SALET</name>
<protein>
    <submittedName>
        <fullName evidence="2">DUF550 domain-containing protein</fullName>
    </submittedName>
</protein>
<organism evidence="2">
    <name type="scientific">Salmonella enterica subsp. enterica serovar Braenderup</name>
    <dbReference type="NCBI Taxonomy" id="149391"/>
    <lineage>
        <taxon>Bacteria</taxon>
        <taxon>Pseudomonadati</taxon>
        <taxon>Pseudomonadota</taxon>
        <taxon>Gammaproteobacteria</taxon>
        <taxon>Enterobacterales</taxon>
        <taxon>Enterobacteriaceae</taxon>
        <taxon>Salmonella</taxon>
    </lineage>
</organism>
<dbReference type="AlphaFoldDB" id="A0A5Z9C9X9"/>
<evidence type="ECO:0000313" key="2">
    <source>
        <dbReference type="EMBL" id="ECT0409015.1"/>
    </source>
</evidence>
<reference evidence="2" key="1">
    <citation type="submission" date="2018-06" db="EMBL/GenBank/DDBJ databases">
        <authorList>
            <consortium name="GenomeTrakr network: Whole genome sequencing for foodborne pathogen traceback"/>
        </authorList>
    </citation>
    <scope>NUCLEOTIDE SEQUENCE</scope>
    <source>
        <strain evidence="2">FSIS11810940</strain>
    </source>
</reference>
<evidence type="ECO:0000259" key="1">
    <source>
        <dbReference type="Pfam" id="PF04447"/>
    </source>
</evidence>
<accession>A0A5Z9C9X9</accession>
<gene>
    <name evidence="2" type="ORF">DQQ63_02905</name>
</gene>
<proteinExistence type="predicted"/>